<keyword evidence="3" id="KW-1185">Reference proteome</keyword>
<dbReference type="AlphaFoldDB" id="A0A8T2WHT4"/>
<dbReference type="EMBL" id="JACEGQ020000170">
    <property type="protein sequence ID" value="KAH8479511.1"/>
    <property type="molecule type" value="Genomic_DNA"/>
</dbReference>
<organism evidence="2 3">
    <name type="scientific">Populus deltoides</name>
    <name type="common">Eastern poplar</name>
    <name type="synonym">Eastern cottonwood</name>
    <dbReference type="NCBI Taxonomy" id="3696"/>
    <lineage>
        <taxon>Eukaryota</taxon>
        <taxon>Viridiplantae</taxon>
        <taxon>Streptophyta</taxon>
        <taxon>Embryophyta</taxon>
        <taxon>Tracheophyta</taxon>
        <taxon>Spermatophyta</taxon>
        <taxon>Magnoliopsida</taxon>
        <taxon>eudicotyledons</taxon>
        <taxon>Gunneridae</taxon>
        <taxon>Pentapetalae</taxon>
        <taxon>rosids</taxon>
        <taxon>fabids</taxon>
        <taxon>Malpighiales</taxon>
        <taxon>Salicaceae</taxon>
        <taxon>Saliceae</taxon>
        <taxon>Populus</taxon>
    </lineage>
</organism>
<dbReference type="Proteomes" id="UP000807159">
    <property type="component" value="Unassembled WGS sequence"/>
</dbReference>
<protein>
    <submittedName>
        <fullName evidence="2">Uncharacterized protein</fullName>
    </submittedName>
</protein>
<accession>A0A8T2WHT4</accession>
<gene>
    <name evidence="2" type="ORF">H0E87_031592</name>
</gene>
<evidence type="ECO:0000256" key="1">
    <source>
        <dbReference type="SAM" id="MobiDB-lite"/>
    </source>
</evidence>
<proteinExistence type="predicted"/>
<evidence type="ECO:0000313" key="3">
    <source>
        <dbReference type="Proteomes" id="UP000807159"/>
    </source>
</evidence>
<feature type="region of interest" description="Disordered" evidence="1">
    <location>
        <begin position="56"/>
        <end position="82"/>
    </location>
</feature>
<feature type="non-terminal residue" evidence="2">
    <location>
        <position position="1"/>
    </location>
</feature>
<name>A0A8T2WHT4_POPDE</name>
<sequence length="94" mass="10798">GISGIGRLVKHLFDSTTPYVEYQLIEPDTNATEMKDADNKLLVEKLIKSKVDFRNVEREEAPSKKRKPNKSKDTSRKKSRGAAYTSLAQFRWKI</sequence>
<comment type="caution">
    <text evidence="2">The sequence shown here is derived from an EMBL/GenBank/DDBJ whole genome shotgun (WGS) entry which is preliminary data.</text>
</comment>
<reference evidence="2" key="1">
    <citation type="journal article" date="2021" name="J. Hered.">
        <title>Genome Assembly of Salicaceae Populus deltoides (Eastern Cottonwood) I-69 Based on Nanopore Sequencing and Hi-C Technologies.</title>
        <authorList>
            <person name="Bai S."/>
            <person name="Wu H."/>
            <person name="Zhang J."/>
            <person name="Pan Z."/>
            <person name="Zhao W."/>
            <person name="Li Z."/>
            <person name="Tong C."/>
        </authorList>
    </citation>
    <scope>NUCLEOTIDE SEQUENCE</scope>
    <source>
        <tissue evidence="2">Leaf</tissue>
    </source>
</reference>
<evidence type="ECO:0000313" key="2">
    <source>
        <dbReference type="EMBL" id="KAH8479511.1"/>
    </source>
</evidence>